<protein>
    <submittedName>
        <fullName evidence="2">Uncharacterized protein</fullName>
    </submittedName>
</protein>
<evidence type="ECO:0000313" key="2">
    <source>
        <dbReference type="EMBL" id="KAI5074610.1"/>
    </source>
</evidence>
<feature type="transmembrane region" description="Helical" evidence="1">
    <location>
        <begin position="127"/>
        <end position="148"/>
    </location>
</feature>
<evidence type="ECO:0000313" key="3">
    <source>
        <dbReference type="Proteomes" id="UP000886520"/>
    </source>
</evidence>
<dbReference type="AlphaFoldDB" id="A0A9D4UUV5"/>
<name>A0A9D4UUV5_ADICA</name>
<feature type="transmembrane region" description="Helical" evidence="1">
    <location>
        <begin position="103"/>
        <end position="121"/>
    </location>
</feature>
<gene>
    <name evidence="2" type="ORF">GOP47_0010571</name>
</gene>
<keyword evidence="1" id="KW-0472">Membrane</keyword>
<dbReference type="OrthoDB" id="1934999at2759"/>
<reference evidence="2" key="1">
    <citation type="submission" date="2021-01" db="EMBL/GenBank/DDBJ databases">
        <title>Adiantum capillus-veneris genome.</title>
        <authorList>
            <person name="Fang Y."/>
            <person name="Liao Q."/>
        </authorList>
    </citation>
    <scope>NUCLEOTIDE SEQUENCE</scope>
    <source>
        <strain evidence="2">H3</strain>
        <tissue evidence="2">Leaf</tissue>
    </source>
</reference>
<keyword evidence="1" id="KW-0812">Transmembrane</keyword>
<dbReference type="PANTHER" id="PTHR36000">
    <property type="entry name" value="DEFECTIVE 1273 PROTEIN, PUTATIVE-RELATED"/>
    <property type="match status" value="1"/>
</dbReference>
<keyword evidence="1" id="KW-1133">Transmembrane helix</keyword>
<dbReference type="PANTHER" id="PTHR36000:SF2">
    <property type="entry name" value="DEFECTIVE 1273 PROTEIN, PUTATIVE-RELATED"/>
    <property type="match status" value="1"/>
</dbReference>
<dbReference type="Proteomes" id="UP000886520">
    <property type="component" value="Chromosome 10"/>
</dbReference>
<proteinExistence type="predicted"/>
<evidence type="ECO:0000256" key="1">
    <source>
        <dbReference type="SAM" id="Phobius"/>
    </source>
</evidence>
<comment type="caution">
    <text evidence="2">The sequence shown here is derived from an EMBL/GenBank/DDBJ whole genome shotgun (WGS) entry which is preliminary data.</text>
</comment>
<feature type="transmembrane region" description="Helical" evidence="1">
    <location>
        <begin position="160"/>
        <end position="178"/>
    </location>
</feature>
<dbReference type="EMBL" id="JABFUD020000010">
    <property type="protein sequence ID" value="KAI5074610.1"/>
    <property type="molecule type" value="Genomic_DNA"/>
</dbReference>
<organism evidence="2 3">
    <name type="scientific">Adiantum capillus-veneris</name>
    <name type="common">Maidenhair fern</name>
    <dbReference type="NCBI Taxonomy" id="13818"/>
    <lineage>
        <taxon>Eukaryota</taxon>
        <taxon>Viridiplantae</taxon>
        <taxon>Streptophyta</taxon>
        <taxon>Embryophyta</taxon>
        <taxon>Tracheophyta</taxon>
        <taxon>Polypodiopsida</taxon>
        <taxon>Polypodiidae</taxon>
        <taxon>Polypodiales</taxon>
        <taxon>Pteridineae</taxon>
        <taxon>Pteridaceae</taxon>
        <taxon>Vittarioideae</taxon>
        <taxon>Adiantum</taxon>
    </lineage>
</organism>
<keyword evidence="3" id="KW-1185">Reference proteome</keyword>
<accession>A0A9D4UUV5</accession>
<sequence>MQLACANICNTTHTLHGDSRRALLCRVQGEESLHLRFCRRTYLIRASLSRTEDGWSSKDVGRQHNVPSFQDKTVDAVKSYPWDKLCWRFSQRLLDLMWIPMKWLAIPVFALSALSEFLYTLSAGKDILILVGILSGVLVATVIGNAFLDVMKELQQDGKASWPLIMLGLFFLLLKLPGPYYPSWAAAFVPHMANAGRIKCDASS</sequence>